<feature type="compositionally biased region" description="Basic and acidic residues" evidence="1">
    <location>
        <begin position="552"/>
        <end position="562"/>
    </location>
</feature>
<keyword evidence="3" id="KW-0732">Signal</keyword>
<feature type="domain" description="Dystroglycan-type cadherin-like" evidence="4">
    <location>
        <begin position="128"/>
        <end position="228"/>
    </location>
</feature>
<feature type="compositionally biased region" description="Basic and acidic residues" evidence="1">
    <location>
        <begin position="521"/>
        <end position="535"/>
    </location>
</feature>
<dbReference type="Gene3D" id="2.60.40.10">
    <property type="entry name" value="Immunoglobulins"/>
    <property type="match status" value="3"/>
</dbReference>
<dbReference type="GO" id="GO:0005509">
    <property type="term" value="F:calcium ion binding"/>
    <property type="evidence" value="ECO:0007669"/>
    <property type="project" value="InterPro"/>
</dbReference>
<dbReference type="InterPro" id="IPR015919">
    <property type="entry name" value="Cadherin-like_sf"/>
</dbReference>
<feature type="region of interest" description="Disordered" evidence="1">
    <location>
        <begin position="463"/>
        <end position="625"/>
    </location>
</feature>
<evidence type="ECO:0000256" key="3">
    <source>
        <dbReference type="SAM" id="SignalP"/>
    </source>
</evidence>
<evidence type="ECO:0000313" key="5">
    <source>
        <dbReference type="EMBL" id="KAF9887473.1"/>
    </source>
</evidence>
<accession>A0AAD4GTI7</accession>
<dbReference type="GO" id="GO:0016020">
    <property type="term" value="C:membrane"/>
    <property type="evidence" value="ECO:0007669"/>
    <property type="project" value="InterPro"/>
</dbReference>
<keyword evidence="2" id="KW-0812">Transmembrane</keyword>
<feature type="region of interest" description="Disordered" evidence="1">
    <location>
        <begin position="840"/>
        <end position="859"/>
    </location>
</feature>
<feature type="region of interest" description="Disordered" evidence="1">
    <location>
        <begin position="406"/>
        <end position="425"/>
    </location>
</feature>
<feature type="compositionally biased region" description="Basic and acidic residues" evidence="1">
    <location>
        <begin position="463"/>
        <end position="483"/>
    </location>
</feature>
<evidence type="ECO:0000313" key="6">
    <source>
        <dbReference type="Proteomes" id="UP001194746"/>
    </source>
</evidence>
<feature type="transmembrane region" description="Helical" evidence="2">
    <location>
        <begin position="432"/>
        <end position="456"/>
    </location>
</feature>
<gene>
    <name evidence="5" type="ORF">FE257_010190</name>
</gene>
<feature type="compositionally biased region" description="Polar residues" evidence="1">
    <location>
        <begin position="884"/>
        <end position="901"/>
    </location>
</feature>
<feature type="compositionally biased region" description="Low complexity" evidence="1">
    <location>
        <begin position="409"/>
        <end position="422"/>
    </location>
</feature>
<organism evidence="5 6">
    <name type="scientific">Aspergillus nanangensis</name>
    <dbReference type="NCBI Taxonomy" id="2582783"/>
    <lineage>
        <taxon>Eukaryota</taxon>
        <taxon>Fungi</taxon>
        <taxon>Dikarya</taxon>
        <taxon>Ascomycota</taxon>
        <taxon>Pezizomycotina</taxon>
        <taxon>Eurotiomycetes</taxon>
        <taxon>Eurotiomycetidae</taxon>
        <taxon>Eurotiales</taxon>
        <taxon>Aspergillaceae</taxon>
        <taxon>Aspergillus</taxon>
        <taxon>Aspergillus subgen. Circumdati</taxon>
    </lineage>
</organism>
<dbReference type="InterPro" id="IPR013783">
    <property type="entry name" value="Ig-like_fold"/>
</dbReference>
<dbReference type="InterPro" id="IPR006644">
    <property type="entry name" value="Cadg"/>
</dbReference>
<evidence type="ECO:0000256" key="2">
    <source>
        <dbReference type="SAM" id="Phobius"/>
    </source>
</evidence>
<feature type="region of interest" description="Disordered" evidence="1">
    <location>
        <begin position="866"/>
        <end position="904"/>
    </location>
</feature>
<dbReference type="SUPFAM" id="SSF49313">
    <property type="entry name" value="Cadherin-like"/>
    <property type="match status" value="4"/>
</dbReference>
<keyword evidence="2" id="KW-0472">Membrane</keyword>
<dbReference type="Pfam" id="PF05345">
    <property type="entry name" value="He_PIG"/>
    <property type="match status" value="2"/>
</dbReference>
<evidence type="ECO:0000256" key="1">
    <source>
        <dbReference type="SAM" id="MobiDB-lite"/>
    </source>
</evidence>
<protein>
    <recommendedName>
        <fullName evidence="4">Dystroglycan-type cadherin-like domain-containing protein</fullName>
    </recommendedName>
</protein>
<dbReference type="AlphaFoldDB" id="A0AAD4GTI7"/>
<sequence>MALIALVALTLLLAVNAQLVTNYPVNSQLPPVARVSKPYKFIFSLGTFGGVNSSTLSYSLLNAPGWLQVDSAAHALAGTPQEKDEGTTKFGLVASGEGESATTEVTLIVTKDDGPQLGTPLLPQLEAMGATSAPSTILIHSGDSFSLSFDSSTFTNTPPSTVYYGLSPNNAPLPSWIVFDQASLRFSGTAPNIGPQTFSFNLVASDVAGFSAATMSFDMVISPHILSFNDSAQTFFVNVGNEFTSPNFLDALTLDGRQPADADITKIEADSPDWLDLDKDSISLAGTPPENTPDTNVTISVTDKYSNVAKLIIGLKTSRFFRNLAECDAIIGEFFTFVFNDSVLTNESVQLEVDLGQKLPWLHYNADNKTLYGNVPSDLSPAKESISLTAREGTAEDNRQFTINTVEAGSTGYNGSNDSTNSGSGGISGNKAGIIAISVIIPVAFLISLVLLFCCWRRKRRATNPEDGHEPKEKVTSSGHEDTSGLPHCQPYENTIQGVPPQRDQTPPPKLELGLWEDEKEQPRDEADGADRTRGDTTLSNSTIEWGFAPLRDPETDGRQQSEEASGPSKRLSFQSSPPVRKRTNSSRRREPLRPIQPKRSLKRDSMHSSRSKRHSKRSSGIASVASGLPVRLSGAGHGAGLFGPPGHGVVRVSWQNTHMSFQSDDNSVGNLAPLFPRPPRARDSLEYPKRMSLRAVEPDTMTISETDSLEAFVHSRAKYRNSSNPLFSGQMSRRPSSGMRALERARSNASRADTIGSSIYNDDYRRSVQDRPWSTALSASIYTDDNRQSAYLDSLSEKSINIRPLAPVMKKASQSSLAQNYTDAIAPIPRFLSEISLDKARRRGSGNSDCKSGEPEHILDERLAQAQNRGRSKTNPDKKKYRTSTSPYTLRESPSSSSMQFDGKPHRVSLIRMEANQRGFQREPTGSVGSGMAFV</sequence>
<dbReference type="EMBL" id="VCAU01000061">
    <property type="protein sequence ID" value="KAF9887473.1"/>
    <property type="molecule type" value="Genomic_DNA"/>
</dbReference>
<reference evidence="5" key="1">
    <citation type="journal article" date="2019" name="Beilstein J. Org. Chem.">
        <title>Nanangenines: drimane sesquiterpenoids as the dominant metabolite cohort of a novel Australian fungus, Aspergillus nanangensis.</title>
        <authorList>
            <person name="Lacey H.J."/>
            <person name="Gilchrist C.L.M."/>
            <person name="Crombie A."/>
            <person name="Kalaitzis J.A."/>
            <person name="Vuong D."/>
            <person name="Rutledge P.J."/>
            <person name="Turner P."/>
            <person name="Pitt J.I."/>
            <person name="Lacey E."/>
            <person name="Chooi Y.H."/>
            <person name="Piggott A.M."/>
        </authorList>
    </citation>
    <scope>NUCLEOTIDE SEQUENCE</scope>
    <source>
        <strain evidence="5">MST-FP2251</strain>
    </source>
</reference>
<keyword evidence="6" id="KW-1185">Reference proteome</keyword>
<dbReference type="SMART" id="SM00736">
    <property type="entry name" value="CADG"/>
    <property type="match status" value="2"/>
</dbReference>
<feature type="chain" id="PRO_5042086296" description="Dystroglycan-type cadherin-like domain-containing protein" evidence="3">
    <location>
        <begin position="18"/>
        <end position="936"/>
    </location>
</feature>
<proteinExistence type="predicted"/>
<keyword evidence="2" id="KW-1133">Transmembrane helix</keyword>
<name>A0AAD4GTI7_ASPNN</name>
<feature type="domain" description="Dystroglycan-type cadherin-like" evidence="4">
    <location>
        <begin position="20"/>
        <end position="116"/>
    </location>
</feature>
<reference evidence="5" key="2">
    <citation type="submission" date="2020-02" db="EMBL/GenBank/DDBJ databases">
        <authorList>
            <person name="Gilchrist C.L.M."/>
            <person name="Chooi Y.-H."/>
        </authorList>
    </citation>
    <scope>NUCLEOTIDE SEQUENCE</scope>
    <source>
        <strain evidence="5">MST-FP2251</strain>
    </source>
</reference>
<comment type="caution">
    <text evidence="5">The sequence shown here is derived from an EMBL/GenBank/DDBJ whole genome shotgun (WGS) entry which is preliminary data.</text>
</comment>
<feature type="signal peptide" evidence="3">
    <location>
        <begin position="1"/>
        <end position="17"/>
    </location>
</feature>
<evidence type="ECO:0000259" key="4">
    <source>
        <dbReference type="SMART" id="SM00736"/>
    </source>
</evidence>
<dbReference type="Proteomes" id="UP001194746">
    <property type="component" value="Unassembled WGS sequence"/>
</dbReference>